<dbReference type="Gene3D" id="2.60.40.10">
    <property type="entry name" value="Immunoglobulins"/>
    <property type="match status" value="2"/>
</dbReference>
<feature type="signal peptide" evidence="2">
    <location>
        <begin position="1"/>
        <end position="18"/>
    </location>
</feature>
<dbReference type="Proteomes" id="UP000198869">
    <property type="component" value="Unassembled WGS sequence"/>
</dbReference>
<evidence type="ECO:0000259" key="3">
    <source>
        <dbReference type="PROSITE" id="PS50853"/>
    </source>
</evidence>
<feature type="domain" description="Fibronectin type-III" evidence="3">
    <location>
        <begin position="493"/>
        <end position="587"/>
    </location>
</feature>
<sequence>MRKFLLWCMVLLSIGVTAQTTVTIGAGASTASAGTNGDPIYRSSGTSSYHYSKSVQLLTASDLSAAGIFNSYPINSIGYYKTTANNVSGSNAWTLNVYLKNSSATALASGTSWTTMTTGATLFYSATIDASNNFPSAAGWVTFANNTGNAFTYTGGAIEVYIDWVPSGSLSTPFTGGAFQWKYDSTSAVQAIGTSNSASIPATTTSYTTYSRRYQTQVTFTAPACTGTPAPGNTLATATSTPCSAPYSTTLSLQNPTLGSGVTYQWYDNSGAISGATGSSYTATVSAANSFYCAVTCSGATTNSTPVSVSGPAAPISSFPWTENFDGMTTIGNGILPSCWATSGGLSASYMFTTQNAGSQGYNDPRSTPNYMTIYYPTTAAYLWAPLMTLTAGQSYDFTFYWVGDGTSGWEGDVVVNNSQSSTGATVLTNFITSSQTSTGGSNSTNYTKVKVTFVPTTTGTYSFGIKSSVTTSAPYYMGFDDFSVMLTPTCTEPTAVSVSNVTSSEASVSWTAPATAPANGYDLYYSTSNAAPNSATNPNYLNISGTSQAISNLAPATTYYVWVRSHCSTSDVSPWSNMSSFTTLCVPVTSFPWTENFDAMTTIGNGILPSCWSTSGGLSASYMFTTQNAGSQTYNDPRSAPNYMTIYYPTTAAYLWTPLMTLTAGQSYDFSFYWVGDGTSGWEGDVLVNDSQSSTAATTLTNFITSSQTSTGGSNSTNYTKVKVTFVPNTTGSYSFGIKSTATTTAPYYMGFDDFSVMLSPTCVEPTAVTVSNVTSSEALVSWTAPATDPANGYDLYYSTSNAAPIAATNPNYLNITGTSQAISNLAPATTYYVWVRSQCSNATTSEWSNMASFTTACVAVQTLTQNFDTTAVGTLPTCWASIGTNASYARTYASTAISSPNALYIYNDGTSTGVGMASTPEISNLQSGNYVLKFKGRANFTAGGVVEIGYLSNPSDTSTFVSIGSYTTSSTTTVDDYSLDITGIPAGVNKLVLRHTGVPANSVLIDDVSYELNTNLSTNDVRSKDSIKVYPNPFSDVLNISDASNVKNVLVTDLSGRLVKTIANPGAQIYLSELKQGLYLISLEMKDGSKQTLKAIKK</sequence>
<dbReference type="InterPro" id="IPR036116">
    <property type="entry name" value="FN3_sf"/>
</dbReference>
<name>A0A1G8LI08_9FLAO</name>
<evidence type="ECO:0000256" key="1">
    <source>
        <dbReference type="ARBA" id="ARBA00022729"/>
    </source>
</evidence>
<feature type="chain" id="PRO_5011672705" evidence="2">
    <location>
        <begin position="19"/>
        <end position="1100"/>
    </location>
</feature>
<dbReference type="InterPro" id="IPR026444">
    <property type="entry name" value="Secre_tail"/>
</dbReference>
<dbReference type="InterPro" id="IPR003961">
    <property type="entry name" value="FN3_dom"/>
</dbReference>
<dbReference type="NCBIfam" id="TIGR04183">
    <property type="entry name" value="Por_Secre_tail"/>
    <property type="match status" value="1"/>
</dbReference>
<organism evidence="4 5">
    <name type="scientific">Chryseobacterium taeanense</name>
    <dbReference type="NCBI Taxonomy" id="311334"/>
    <lineage>
        <taxon>Bacteria</taxon>
        <taxon>Pseudomonadati</taxon>
        <taxon>Bacteroidota</taxon>
        <taxon>Flavobacteriia</taxon>
        <taxon>Flavobacteriales</taxon>
        <taxon>Weeksellaceae</taxon>
        <taxon>Chryseobacterium group</taxon>
        <taxon>Chryseobacterium</taxon>
    </lineage>
</organism>
<feature type="domain" description="Fibronectin type-III" evidence="3">
    <location>
        <begin position="766"/>
        <end position="860"/>
    </location>
</feature>
<keyword evidence="1 2" id="KW-0732">Signal</keyword>
<dbReference type="RefSeq" id="WP_089859584.1">
    <property type="nucleotide sequence ID" value="NZ_FNDW01000009.1"/>
</dbReference>
<keyword evidence="5" id="KW-1185">Reference proteome</keyword>
<evidence type="ECO:0000313" key="5">
    <source>
        <dbReference type="Proteomes" id="UP000198869"/>
    </source>
</evidence>
<dbReference type="PROSITE" id="PS50853">
    <property type="entry name" value="FN3"/>
    <property type="match status" value="2"/>
</dbReference>
<dbReference type="Gene3D" id="2.60.120.200">
    <property type="match status" value="1"/>
</dbReference>
<evidence type="ECO:0000256" key="2">
    <source>
        <dbReference type="SAM" id="SignalP"/>
    </source>
</evidence>
<protein>
    <submittedName>
        <fullName evidence="4">Por secretion system C-terminal sorting domain-containing protein</fullName>
    </submittedName>
</protein>
<dbReference type="STRING" id="311334.SAMN05421846_109100"/>
<evidence type="ECO:0000313" key="4">
    <source>
        <dbReference type="EMBL" id="SDI54840.1"/>
    </source>
</evidence>
<dbReference type="SUPFAM" id="SSF49265">
    <property type="entry name" value="Fibronectin type III"/>
    <property type="match status" value="1"/>
</dbReference>
<dbReference type="Pfam" id="PF00041">
    <property type="entry name" value="fn3"/>
    <property type="match status" value="2"/>
</dbReference>
<accession>A0A1G8LI08</accession>
<reference evidence="5" key="1">
    <citation type="submission" date="2016-10" db="EMBL/GenBank/DDBJ databases">
        <authorList>
            <person name="Varghese N."/>
            <person name="Submissions S."/>
        </authorList>
    </citation>
    <scope>NUCLEOTIDE SEQUENCE [LARGE SCALE GENOMIC DNA]</scope>
    <source>
        <strain evidence="5">DSM 17071</strain>
    </source>
</reference>
<proteinExistence type="predicted"/>
<dbReference type="AlphaFoldDB" id="A0A1G8LI08"/>
<dbReference type="Pfam" id="PF18962">
    <property type="entry name" value="Por_Secre_tail"/>
    <property type="match status" value="1"/>
</dbReference>
<gene>
    <name evidence="4" type="ORF">SAMN05421846_109100</name>
</gene>
<dbReference type="SMART" id="SM00060">
    <property type="entry name" value="FN3"/>
    <property type="match status" value="2"/>
</dbReference>
<dbReference type="EMBL" id="FNDW01000009">
    <property type="protein sequence ID" value="SDI54840.1"/>
    <property type="molecule type" value="Genomic_DNA"/>
</dbReference>
<dbReference type="CDD" id="cd00063">
    <property type="entry name" value="FN3"/>
    <property type="match status" value="2"/>
</dbReference>
<dbReference type="OrthoDB" id="869215at2"/>
<dbReference type="InterPro" id="IPR013783">
    <property type="entry name" value="Ig-like_fold"/>
</dbReference>